<dbReference type="RefSeq" id="WP_003039242.1">
    <property type="nucleotide sequence ID" value="NZ_VJEZ01000001.1"/>
</dbReference>
<dbReference type="Gene3D" id="2.60.40.1180">
    <property type="entry name" value="Golgi alpha-mannosidase II"/>
    <property type="match status" value="1"/>
</dbReference>
<dbReference type="Pfam" id="PF01055">
    <property type="entry name" value="Glyco_hydro_31_2nd"/>
    <property type="match status" value="1"/>
</dbReference>
<keyword evidence="2 5" id="KW-0326">Glycosidase</keyword>
<dbReference type="InterPro" id="IPR048395">
    <property type="entry name" value="Glyco_hydro_31_C"/>
</dbReference>
<dbReference type="CDD" id="cd14752">
    <property type="entry name" value="GH31_N"/>
    <property type="match status" value="1"/>
</dbReference>
<feature type="domain" description="Glycoside hydrolase family 31 TIM barrel" evidence="3">
    <location>
        <begin position="260"/>
        <end position="572"/>
    </location>
</feature>
<evidence type="ECO:0000256" key="1">
    <source>
        <dbReference type="ARBA" id="ARBA00007806"/>
    </source>
</evidence>
<gene>
    <name evidence="5" type="ORF">FNC33_00810</name>
</gene>
<dbReference type="Gene3D" id="3.20.20.80">
    <property type="entry name" value="Glycosidases"/>
    <property type="match status" value="1"/>
</dbReference>
<dbReference type="GO" id="GO:0004558">
    <property type="term" value="F:alpha-1,4-glucosidase activity"/>
    <property type="evidence" value="ECO:0007669"/>
    <property type="project" value="UniProtKB-EC"/>
</dbReference>
<dbReference type="GO" id="GO:0005975">
    <property type="term" value="P:carbohydrate metabolic process"/>
    <property type="evidence" value="ECO:0007669"/>
    <property type="project" value="InterPro"/>
</dbReference>
<dbReference type="EC" id="3.2.1.20" evidence="5"/>
<dbReference type="InterPro" id="IPR000322">
    <property type="entry name" value="Glyco_hydro_31_TIM"/>
</dbReference>
<comment type="similarity">
    <text evidence="1 2">Belongs to the glycosyl hydrolase 31 family.</text>
</comment>
<comment type="caution">
    <text evidence="5">The sequence shown here is derived from an EMBL/GenBank/DDBJ whole genome shotgun (WGS) entry which is preliminary data.</text>
</comment>
<reference evidence="5 6" key="1">
    <citation type="submission" date="2019-06" db="EMBL/GenBank/DDBJ databases">
        <title>Phylogeography and genetic diversity of Francisella tularensis subsp. holarctica in France (1947-2018).</title>
        <authorList>
            <person name="Kevin M."/>
            <person name="Madani N."/>
            <person name="Maurin M."/>
        </authorList>
    </citation>
    <scope>NUCLEOTIDE SEQUENCE [LARGE SCALE GENOMIC DNA]</scope>
    <source>
        <strain evidence="5 6">ATCC 15482</strain>
    </source>
</reference>
<dbReference type="InterPro" id="IPR013780">
    <property type="entry name" value="Glyco_hydro_b"/>
</dbReference>
<dbReference type="InterPro" id="IPR044112">
    <property type="entry name" value="YihQ_TIM-like"/>
</dbReference>
<accession>A0A6I4RTS7</accession>
<feature type="domain" description="Glycosyl hydrolase family 31 C-terminal" evidence="4">
    <location>
        <begin position="581"/>
        <end position="666"/>
    </location>
</feature>
<dbReference type="SUPFAM" id="SSF51011">
    <property type="entry name" value="Glycosyl hydrolase domain"/>
    <property type="match status" value="1"/>
</dbReference>
<proteinExistence type="inferred from homology"/>
<dbReference type="InterPro" id="IPR052990">
    <property type="entry name" value="Sulfoquinovosidase_GH31"/>
</dbReference>
<dbReference type="SUPFAM" id="SSF51445">
    <property type="entry name" value="(Trans)glycosidases"/>
    <property type="match status" value="1"/>
</dbReference>
<dbReference type="PANTHER" id="PTHR46959:SF2">
    <property type="entry name" value="SULFOQUINOVOSIDASE"/>
    <property type="match status" value="1"/>
</dbReference>
<evidence type="ECO:0000259" key="3">
    <source>
        <dbReference type="Pfam" id="PF01055"/>
    </source>
</evidence>
<dbReference type="AlphaFoldDB" id="A0A6I4RTS7"/>
<evidence type="ECO:0000313" key="6">
    <source>
        <dbReference type="Proteomes" id="UP000469081"/>
    </source>
</evidence>
<sequence length="679" mass="78609">MKTYIKGKIAMLEVNNNSNNELEIIYNNITLIKHSTEKPAFFIGKGQDSMEMYRGNFNISDYITERLPLETIRKDSNTFELFYNGKPVLKLHLNDDTKQLKISFKAIDSKFNRFWLRINADSNEKVYGCGEQLSYFNLRGRNFPLWTSEPGVGRDKSTLVTWMADVKDKAGGDYYNTNYPQSTFISTHKYFCHMDSTAYMDFNFKNDDFHELECWEIPRNIVFRTADSYISLLEKLTDFFGRQPNLPEWVYNGLIVGLQNGTKTVLEKTNKIINKGVKVAGIWAQDWQGKRVTSFGKRLNWNWQWDKEMYPNLDTEIPKLKDRGIKFLGYINPYLVKDYPLYNEAFELGYFAKSKDGDEYLVDFGEFYCGVVDLTNPAAFEWYKNRVIKKEMIDFGLDGWMADFGEYLPVDCTLHSAIDAKKAHNDWPRLWAKTNYEAIKEAGKLGEILFFMRAGFNGFQPYNTLLWAGDQCVDFSLHDGLASVVPAALSAGMSGMGLHHSDIGGYTSLHGLKRTKELFMRWADMAAFTVVMRTHEGNRPDENFQFEQDDEAVAHLAKMVNTYTTLKPYIKSLVNENHQKGIPVQRPLFIHYENDPLCYDIQYQYLLGEDLLVAPVHQQGVTEWDVYLPKGDDWIHIYSNKEYKGGQTITVKAEIGYPPVFYKKGTYHSKLFNSLKDIK</sequence>
<organism evidence="5 6">
    <name type="scientific">Francisella tularensis</name>
    <dbReference type="NCBI Taxonomy" id="263"/>
    <lineage>
        <taxon>Bacteria</taxon>
        <taxon>Pseudomonadati</taxon>
        <taxon>Pseudomonadota</taxon>
        <taxon>Gammaproteobacteria</taxon>
        <taxon>Thiotrichales</taxon>
        <taxon>Francisellaceae</taxon>
        <taxon>Francisella</taxon>
    </lineage>
</organism>
<dbReference type="InterPro" id="IPR011013">
    <property type="entry name" value="Gal_mutarotase_sf_dom"/>
</dbReference>
<dbReference type="Gene3D" id="2.60.40.1760">
    <property type="entry name" value="glycosyl hydrolase (family 31)"/>
    <property type="match status" value="1"/>
</dbReference>
<name>A0A6I4RTS7_FRATU</name>
<dbReference type="NCBIfam" id="NF007746">
    <property type="entry name" value="PRK10426.1"/>
    <property type="match status" value="1"/>
</dbReference>
<dbReference type="GO" id="GO:0030246">
    <property type="term" value="F:carbohydrate binding"/>
    <property type="evidence" value="ECO:0007669"/>
    <property type="project" value="InterPro"/>
</dbReference>
<dbReference type="PANTHER" id="PTHR46959">
    <property type="entry name" value="SULFOQUINOVOSIDASE"/>
    <property type="match status" value="1"/>
</dbReference>
<dbReference type="EMBL" id="VJEZ01000001">
    <property type="protein sequence ID" value="MWZ39095.1"/>
    <property type="molecule type" value="Genomic_DNA"/>
</dbReference>
<dbReference type="Proteomes" id="UP000469081">
    <property type="component" value="Unassembled WGS sequence"/>
</dbReference>
<evidence type="ECO:0000259" key="4">
    <source>
        <dbReference type="Pfam" id="PF21365"/>
    </source>
</evidence>
<dbReference type="InterPro" id="IPR017853">
    <property type="entry name" value="GH"/>
</dbReference>
<protein>
    <submittedName>
        <fullName evidence="5">Alpha-glucosidase</fullName>
        <ecNumber evidence="5">3.2.1.20</ecNumber>
    </submittedName>
</protein>
<dbReference type="Pfam" id="PF21365">
    <property type="entry name" value="Glyco_hydro_31_3rd"/>
    <property type="match status" value="1"/>
</dbReference>
<keyword evidence="2 5" id="KW-0378">Hydrolase</keyword>
<dbReference type="SUPFAM" id="SSF74650">
    <property type="entry name" value="Galactose mutarotase-like"/>
    <property type="match status" value="1"/>
</dbReference>
<evidence type="ECO:0000256" key="2">
    <source>
        <dbReference type="RuleBase" id="RU361185"/>
    </source>
</evidence>
<dbReference type="CDD" id="cd06594">
    <property type="entry name" value="GH31_glucosidase_YihQ"/>
    <property type="match status" value="1"/>
</dbReference>
<evidence type="ECO:0000313" key="5">
    <source>
        <dbReference type="EMBL" id="MWZ39095.1"/>
    </source>
</evidence>